<accession>A0A3L5TRB1</accession>
<evidence type="ECO:0000313" key="3">
    <source>
        <dbReference type="Proteomes" id="UP000266721"/>
    </source>
</evidence>
<keyword evidence="3" id="KW-1185">Reference proteome</keyword>
<dbReference type="GO" id="GO:0016020">
    <property type="term" value="C:membrane"/>
    <property type="evidence" value="ECO:0007669"/>
    <property type="project" value="InterPro"/>
</dbReference>
<feature type="non-terminal residue" evidence="2">
    <location>
        <position position="1"/>
    </location>
</feature>
<dbReference type="PROSITE" id="PS50060">
    <property type="entry name" value="MAM_2"/>
    <property type="match status" value="3"/>
</dbReference>
<feature type="domain" description="MAM" evidence="1">
    <location>
        <begin position="81"/>
        <end position="243"/>
    </location>
</feature>
<proteinExistence type="predicted"/>
<feature type="domain" description="MAM" evidence="1">
    <location>
        <begin position="1"/>
        <end position="85"/>
    </location>
</feature>
<dbReference type="PANTHER" id="PTHR23282">
    <property type="entry name" value="APICAL ENDOSOMAL GLYCOPROTEIN PRECURSOR"/>
    <property type="match status" value="1"/>
</dbReference>
<feature type="domain" description="MAM" evidence="1">
    <location>
        <begin position="246"/>
        <end position="403"/>
    </location>
</feature>
<dbReference type="CDD" id="cd06263">
    <property type="entry name" value="MAM"/>
    <property type="match status" value="1"/>
</dbReference>
<name>A0A3L5TRB1_MYTGA</name>
<organism evidence="2 3">
    <name type="scientific">Mytilus galloprovincialis</name>
    <name type="common">Mediterranean mussel</name>
    <dbReference type="NCBI Taxonomy" id="29158"/>
    <lineage>
        <taxon>Eukaryota</taxon>
        <taxon>Metazoa</taxon>
        <taxon>Spiralia</taxon>
        <taxon>Lophotrochozoa</taxon>
        <taxon>Mollusca</taxon>
        <taxon>Bivalvia</taxon>
        <taxon>Autobranchia</taxon>
        <taxon>Pteriomorphia</taxon>
        <taxon>Mytilida</taxon>
        <taxon>Mytiloidea</taxon>
        <taxon>Mytilidae</taxon>
        <taxon>Mytilinae</taxon>
        <taxon>Mytilus</taxon>
    </lineage>
</organism>
<sequence>MNGLNTGSFRVYVNKHLDPVVSTEVFSLNSSQGNDWSYTCINLPRENVTLSITFTAILGEGCNSLFVVDDVSISDDHLNEVTCSFEGQNSCKYSTNSTTGSNYEWTRRGGRTPSEMTGPYGDADGVFNGHFMYAASSNGQPGDMTYLSFPSFISYNPSSLHFSYNMWGTDIGTLDIQSQNIASSIVTKLWNRTGEQSQYWTKDCIPITTNIEQIIQFVTTKVSGSNGDIAVDNIYVAEGSCSDKSLVCDFEDSTFLCGYINGTSLTNVGSWVSVLHNSDNAAAKASTGNGRFIWSASNSNESILLSPEMTVSSPTCITFQYYTKFPQPFGGYLSIYVTQISSSRNESSFNVWSTNTDTGNTWKTGQFELPINNTDYHYRMMVYKSNGEVGLDNINISTSGCITLSGSVSCDFEDQYMCGYNSDTLNAKQVIYQDWIYDHTYQNRSGKST</sequence>
<dbReference type="SMR" id="A0A3L5TRB1"/>
<reference evidence="2 3" key="1">
    <citation type="journal article" date="2016" name="PLoS ONE">
        <title>A First Insight into the Genome of the Filter-Feeder Mussel Mytilus galloprovincialis.</title>
        <authorList>
            <person name="Murgarella M."/>
            <person name="Puiu D."/>
            <person name="Novoa B."/>
            <person name="Figueras A."/>
            <person name="Posada D."/>
            <person name="Canchaya C."/>
        </authorList>
    </citation>
    <scope>NUCLEOTIDE SEQUENCE [LARGE SCALE GENOMIC DNA]</scope>
    <source>
        <tissue evidence="2">Muscle</tissue>
    </source>
</reference>
<dbReference type="InterPro" id="IPR051560">
    <property type="entry name" value="MAM_domain-containing"/>
</dbReference>
<comment type="caution">
    <text evidence="2">The sequence shown here is derived from an EMBL/GenBank/DDBJ whole genome shotgun (WGS) entry which is preliminary data.</text>
</comment>
<evidence type="ECO:0000313" key="2">
    <source>
        <dbReference type="EMBL" id="OPL21360.1"/>
    </source>
</evidence>
<dbReference type="SMART" id="SM00137">
    <property type="entry name" value="MAM"/>
    <property type="match status" value="2"/>
</dbReference>
<gene>
    <name evidence="2" type="ORF">AM593_08315</name>
</gene>
<dbReference type="Proteomes" id="UP000266721">
    <property type="component" value="Unassembled WGS sequence"/>
</dbReference>
<dbReference type="InterPro" id="IPR013320">
    <property type="entry name" value="ConA-like_dom_sf"/>
</dbReference>
<dbReference type="Gene3D" id="2.60.120.200">
    <property type="match status" value="3"/>
</dbReference>
<dbReference type="EMBL" id="KV592344">
    <property type="protein sequence ID" value="OPL21360.1"/>
    <property type="molecule type" value="Genomic_DNA"/>
</dbReference>
<dbReference type="InterPro" id="IPR000998">
    <property type="entry name" value="MAM_dom"/>
</dbReference>
<dbReference type="PANTHER" id="PTHR23282:SF101">
    <property type="entry name" value="MAM DOMAIN-CONTAINING PROTEIN"/>
    <property type="match status" value="1"/>
</dbReference>
<dbReference type="SUPFAM" id="SSF49899">
    <property type="entry name" value="Concanavalin A-like lectins/glucanases"/>
    <property type="match status" value="3"/>
</dbReference>
<dbReference type="AlphaFoldDB" id="A0A3L5TRB1"/>
<evidence type="ECO:0000259" key="1">
    <source>
        <dbReference type="PROSITE" id="PS50060"/>
    </source>
</evidence>
<dbReference type="Pfam" id="PF00629">
    <property type="entry name" value="MAM"/>
    <property type="match status" value="3"/>
</dbReference>
<protein>
    <recommendedName>
        <fullName evidence="1">MAM domain-containing protein</fullName>
    </recommendedName>
</protein>